<proteinExistence type="predicted"/>
<dbReference type="GO" id="GO:0051782">
    <property type="term" value="P:negative regulation of cell division"/>
    <property type="evidence" value="ECO:0007669"/>
    <property type="project" value="TreeGrafter"/>
</dbReference>
<protein>
    <submittedName>
        <fullName evidence="3">Flagellum site-determining protein YlxH</fullName>
    </submittedName>
</protein>
<dbReference type="InterPro" id="IPR050625">
    <property type="entry name" value="ParA/MinD_ATPase"/>
</dbReference>
<dbReference type="Gene3D" id="3.40.50.300">
    <property type="entry name" value="P-loop containing nucleotide triphosphate hydrolases"/>
    <property type="match status" value="1"/>
</dbReference>
<dbReference type="InterPro" id="IPR027417">
    <property type="entry name" value="P-loop_NTPase"/>
</dbReference>
<evidence type="ECO:0000256" key="1">
    <source>
        <dbReference type="ARBA" id="ARBA00022741"/>
    </source>
</evidence>
<keyword evidence="2" id="KW-0067">ATP-binding</keyword>
<accession>A0A518D895</accession>
<reference evidence="3 4" key="1">
    <citation type="submission" date="2019-02" db="EMBL/GenBank/DDBJ databases">
        <title>Deep-cultivation of Planctomycetes and their phenomic and genomic characterization uncovers novel biology.</title>
        <authorList>
            <person name="Wiegand S."/>
            <person name="Jogler M."/>
            <person name="Boedeker C."/>
            <person name="Pinto D."/>
            <person name="Vollmers J."/>
            <person name="Rivas-Marin E."/>
            <person name="Kohn T."/>
            <person name="Peeters S.H."/>
            <person name="Heuer A."/>
            <person name="Rast P."/>
            <person name="Oberbeckmann S."/>
            <person name="Bunk B."/>
            <person name="Jeske O."/>
            <person name="Meyerdierks A."/>
            <person name="Storesund J.E."/>
            <person name="Kallscheuer N."/>
            <person name="Luecker S."/>
            <person name="Lage O.M."/>
            <person name="Pohl T."/>
            <person name="Merkel B.J."/>
            <person name="Hornburger P."/>
            <person name="Mueller R.-W."/>
            <person name="Bruemmer F."/>
            <person name="Labrenz M."/>
            <person name="Spormann A.M."/>
            <person name="Op den Camp H."/>
            <person name="Overmann J."/>
            <person name="Amann R."/>
            <person name="Jetten M.S.M."/>
            <person name="Mascher T."/>
            <person name="Medema M.H."/>
            <person name="Devos D.P."/>
            <person name="Kaster A.-K."/>
            <person name="Ovreas L."/>
            <person name="Rohde M."/>
            <person name="Galperin M.Y."/>
            <person name="Jogler C."/>
        </authorList>
    </citation>
    <scope>NUCLEOTIDE SEQUENCE [LARGE SCALE GENOMIC DNA]</scope>
    <source>
        <strain evidence="3 4">Pla175</strain>
    </source>
</reference>
<dbReference type="PANTHER" id="PTHR43384:SF4">
    <property type="entry name" value="CELLULOSE BIOSYNTHESIS PROTEIN BCSQ-RELATED"/>
    <property type="match status" value="1"/>
</dbReference>
<organism evidence="3 4">
    <name type="scientific">Pirellulimonas nuda</name>
    <dbReference type="NCBI Taxonomy" id="2528009"/>
    <lineage>
        <taxon>Bacteria</taxon>
        <taxon>Pseudomonadati</taxon>
        <taxon>Planctomycetota</taxon>
        <taxon>Planctomycetia</taxon>
        <taxon>Pirellulales</taxon>
        <taxon>Lacipirellulaceae</taxon>
        <taxon>Pirellulimonas</taxon>
    </lineage>
</organism>
<evidence type="ECO:0000256" key="2">
    <source>
        <dbReference type="ARBA" id="ARBA00022840"/>
    </source>
</evidence>
<dbReference type="AlphaFoldDB" id="A0A518D895"/>
<evidence type="ECO:0000313" key="3">
    <source>
        <dbReference type="EMBL" id="QDU87688.1"/>
    </source>
</evidence>
<dbReference type="GO" id="GO:0005829">
    <property type="term" value="C:cytosol"/>
    <property type="evidence" value="ECO:0007669"/>
    <property type="project" value="TreeGrafter"/>
</dbReference>
<dbReference type="RefSeq" id="WP_145281804.1">
    <property type="nucleotide sequence ID" value="NZ_CP036291.1"/>
</dbReference>
<dbReference type="GO" id="GO:0005524">
    <property type="term" value="F:ATP binding"/>
    <property type="evidence" value="ECO:0007669"/>
    <property type="project" value="UniProtKB-KW"/>
</dbReference>
<keyword evidence="1" id="KW-0547">Nucleotide-binding</keyword>
<name>A0A518D895_9BACT</name>
<gene>
    <name evidence="3" type="primary">ylxH_1</name>
    <name evidence="3" type="ORF">Pla175_10540</name>
</gene>
<dbReference type="GO" id="GO:0009898">
    <property type="term" value="C:cytoplasmic side of plasma membrane"/>
    <property type="evidence" value="ECO:0007669"/>
    <property type="project" value="TreeGrafter"/>
</dbReference>
<dbReference type="OrthoDB" id="274730at2"/>
<dbReference type="PANTHER" id="PTHR43384">
    <property type="entry name" value="SEPTUM SITE-DETERMINING PROTEIN MIND HOMOLOG, CHLOROPLASTIC-RELATED"/>
    <property type="match status" value="1"/>
</dbReference>
<keyword evidence="4" id="KW-1185">Reference proteome</keyword>
<dbReference type="Proteomes" id="UP000317429">
    <property type="component" value="Chromosome"/>
</dbReference>
<dbReference type="GO" id="GO:0016887">
    <property type="term" value="F:ATP hydrolysis activity"/>
    <property type="evidence" value="ECO:0007669"/>
    <property type="project" value="TreeGrafter"/>
</dbReference>
<evidence type="ECO:0000313" key="4">
    <source>
        <dbReference type="Proteomes" id="UP000317429"/>
    </source>
</evidence>
<sequence length="271" mass="28004">MTTPSRSPDRDQADRLRALVAERRAPRSPESAAPVLFAGAKGGVGVTSLCWRAAQSLAGAGTPVLAVDASLDRPDLTVAAGASRGSGPDLSDVFALRSTLAETSILVAPGARVAPGQWGPESPPVSLEQTQTLATQLAQHDQGLTLLDAGAGLRPLLLPLWRSAGLVLLVTTPDELSVLNAYATLKLAQSRGVCDAAALLVNRCYDQQEADATHDRLAAACGRHLGFEPPLAGWIAELPRGSLRSPAAAAAGSRLATYVRYALRPAGRAAA</sequence>
<dbReference type="EMBL" id="CP036291">
    <property type="protein sequence ID" value="QDU87688.1"/>
    <property type="molecule type" value="Genomic_DNA"/>
</dbReference>
<dbReference type="KEGG" id="pnd:Pla175_10540"/>
<dbReference type="SUPFAM" id="SSF52540">
    <property type="entry name" value="P-loop containing nucleoside triphosphate hydrolases"/>
    <property type="match status" value="1"/>
</dbReference>